<keyword evidence="1 2" id="KW-0732">Signal</keyword>
<comment type="caution">
    <text evidence="3">The sequence shown here is derived from an EMBL/GenBank/DDBJ whole genome shotgun (WGS) entry which is preliminary data.</text>
</comment>
<organism evidence="3 4">
    <name type="scientific">Papaver nudicaule</name>
    <name type="common">Iceland poppy</name>
    <dbReference type="NCBI Taxonomy" id="74823"/>
    <lineage>
        <taxon>Eukaryota</taxon>
        <taxon>Viridiplantae</taxon>
        <taxon>Streptophyta</taxon>
        <taxon>Embryophyta</taxon>
        <taxon>Tracheophyta</taxon>
        <taxon>Spermatophyta</taxon>
        <taxon>Magnoliopsida</taxon>
        <taxon>Ranunculales</taxon>
        <taxon>Papaveraceae</taxon>
        <taxon>Papaveroideae</taxon>
        <taxon>Papaver</taxon>
    </lineage>
</organism>
<sequence>MALSKVLVAVMLLVSLTTTVSAHLVPIPKPPVTVLPASPPVYSPAPSPIYSPAPSPIYAPVPSPLAAPPTPVASPPKYVIEKRQIAVQGVVYCKSCKYTAYNTLMEATALPGATVKMVCATSAKKKNKPVVLTAVTDKKGYFFVAPSKKVSHLGAQKRCKVFLVSPPKKSKVKSMIPTNMNQGLTGAYLMPTKPAKPLPFALFTVGPFAYAPPPCKIIH</sequence>
<dbReference type="AlphaFoldDB" id="A0AA41S602"/>
<evidence type="ECO:0000256" key="1">
    <source>
        <dbReference type="ARBA" id="ARBA00022729"/>
    </source>
</evidence>
<gene>
    <name evidence="3" type="ORF">MKW94_022208</name>
</gene>
<accession>A0AA41S602</accession>
<dbReference type="Pfam" id="PF01190">
    <property type="entry name" value="Pollen_Ole_e_1"/>
    <property type="match status" value="1"/>
</dbReference>
<evidence type="ECO:0000313" key="4">
    <source>
        <dbReference type="Proteomes" id="UP001177140"/>
    </source>
</evidence>
<dbReference type="GO" id="GO:0071944">
    <property type="term" value="C:cell periphery"/>
    <property type="evidence" value="ECO:0007669"/>
    <property type="project" value="TreeGrafter"/>
</dbReference>
<feature type="signal peptide" evidence="2">
    <location>
        <begin position="1"/>
        <end position="22"/>
    </location>
</feature>
<dbReference type="EMBL" id="JAJJMA010088281">
    <property type="protein sequence ID" value="MCL7029246.1"/>
    <property type="molecule type" value="Genomic_DNA"/>
</dbReference>
<protein>
    <submittedName>
        <fullName evidence="3">Uncharacterized protein</fullName>
    </submittedName>
</protein>
<evidence type="ECO:0000256" key="2">
    <source>
        <dbReference type="SAM" id="SignalP"/>
    </source>
</evidence>
<name>A0AA41S602_PAPNU</name>
<dbReference type="PANTHER" id="PTHR33470">
    <property type="entry name" value="OS01G0164075 PROTEIN"/>
    <property type="match status" value="1"/>
</dbReference>
<proteinExistence type="predicted"/>
<dbReference type="Proteomes" id="UP001177140">
    <property type="component" value="Unassembled WGS sequence"/>
</dbReference>
<reference evidence="3" key="1">
    <citation type="submission" date="2022-03" db="EMBL/GenBank/DDBJ databases">
        <title>A functionally conserved STORR gene fusion in Papaver species that diverged 16.8 million years ago.</title>
        <authorList>
            <person name="Catania T."/>
        </authorList>
    </citation>
    <scope>NUCLEOTIDE SEQUENCE</scope>
    <source>
        <strain evidence="3">S-191538</strain>
    </source>
</reference>
<feature type="chain" id="PRO_5041352591" evidence="2">
    <location>
        <begin position="23"/>
        <end position="219"/>
    </location>
</feature>
<keyword evidence="4" id="KW-1185">Reference proteome</keyword>
<dbReference type="PANTHER" id="PTHR33470:SF22">
    <property type="entry name" value="POLLEN OLE E 1 ALLERGEN AND EXTENSIN FAMILY PROTEIN"/>
    <property type="match status" value="1"/>
</dbReference>
<evidence type="ECO:0000313" key="3">
    <source>
        <dbReference type="EMBL" id="MCL7029246.1"/>
    </source>
</evidence>